<gene>
    <name evidence="1" type="ORF">FZC34_02420</name>
</gene>
<proteinExistence type="predicted"/>
<dbReference type="InterPro" id="IPR036412">
    <property type="entry name" value="HAD-like_sf"/>
</dbReference>
<evidence type="ECO:0000313" key="1">
    <source>
        <dbReference type="EMBL" id="QEK38748.1"/>
    </source>
</evidence>
<dbReference type="InterPro" id="IPR023214">
    <property type="entry name" value="HAD_sf"/>
</dbReference>
<dbReference type="Gene3D" id="3.40.50.1000">
    <property type="entry name" value="HAD superfamily/HAD-like"/>
    <property type="match status" value="1"/>
</dbReference>
<dbReference type="KEGG" id="cpri:FZC34_02420"/>
<dbReference type="Proteomes" id="UP000325004">
    <property type="component" value="Chromosome"/>
</dbReference>
<protein>
    <recommendedName>
        <fullName evidence="3">Haloacid dehalogenase-like hydrolase</fullName>
    </recommendedName>
</protein>
<dbReference type="OrthoDB" id="9803632at2"/>
<evidence type="ECO:0008006" key="3">
    <source>
        <dbReference type="Google" id="ProtNLM"/>
    </source>
</evidence>
<keyword evidence="2" id="KW-1185">Reference proteome</keyword>
<dbReference type="AlphaFoldDB" id="A0A5C0UFB2"/>
<dbReference type="EMBL" id="CP043316">
    <property type="protein sequence ID" value="QEK38748.1"/>
    <property type="molecule type" value="Genomic_DNA"/>
</dbReference>
<accession>A0A5C0UFB2</accession>
<sequence length="207" mass="23959">MISLMIDYSYIFVDLDGTLVKQNVGFELFKALIFKCPFVALKVQLNFLMNRKMLNIDILNKYAMYLNFAKLDFHAELVNFIKCEKKRGKKIILATGSPIKIAERLNIYLNNLFDGVIGSHGDLRCVSEKKLIEINKYINKRSYVQNIEHDDLSKSYNVQFMYIGNSNQDITVWEGAGLCAVVGDNDFKSRMRLHNIVFDIEFAPFPY</sequence>
<dbReference type="RefSeq" id="WP_148971869.1">
    <property type="nucleotide sequence ID" value="NZ_CP043316.1"/>
</dbReference>
<reference evidence="1 2" key="1">
    <citation type="submission" date="2019-08" db="EMBL/GenBank/DDBJ databases">
        <title>Highly reduced genomes of protist endosymbionts show evolutionary convergence.</title>
        <authorList>
            <person name="George E."/>
            <person name="Husnik F."/>
            <person name="Tashyreva D."/>
            <person name="Prokopchuk G."/>
            <person name="Horak A."/>
            <person name="Kwong W.K."/>
            <person name="Lukes J."/>
            <person name="Keeling P.J."/>
        </authorList>
    </citation>
    <scope>NUCLEOTIDE SEQUENCE [LARGE SCALE GENOMIC DNA]</scope>
    <source>
        <strain evidence="1">1604LC</strain>
    </source>
</reference>
<organism evidence="1 2">
    <name type="scientific">Candidatus Cytomitobacter primus</name>
    <dbReference type="NCBI Taxonomy" id="2066024"/>
    <lineage>
        <taxon>Bacteria</taxon>
        <taxon>Pseudomonadati</taxon>
        <taxon>Pseudomonadota</taxon>
        <taxon>Alphaproteobacteria</taxon>
        <taxon>Holosporales</taxon>
        <taxon>Holosporaceae</taxon>
        <taxon>Candidatus Cytomitobacter</taxon>
    </lineage>
</organism>
<evidence type="ECO:0000313" key="2">
    <source>
        <dbReference type="Proteomes" id="UP000325004"/>
    </source>
</evidence>
<name>A0A5C0UFB2_9PROT</name>
<dbReference type="SUPFAM" id="SSF56784">
    <property type="entry name" value="HAD-like"/>
    <property type="match status" value="1"/>
</dbReference>